<dbReference type="KEGG" id="aoa:dqs_1348"/>
<dbReference type="AlphaFoldDB" id="A1K4U5"/>
<sequence length="75" mass="7986">MHTTDRRLVRELVLIVLLKLALLAGLWFAFVREARVAVDGAAMGGHVLAAPAGVHPAPHPTPNPNRTIPGEPDGH</sequence>
<keyword evidence="2" id="KW-0472">Membrane</keyword>
<dbReference type="HOGENOM" id="CLU_199504_0_0_4"/>
<name>A1K4U5_AZOSB</name>
<organism evidence="3 4">
    <name type="scientific">Azoarcus sp. (strain BH72)</name>
    <dbReference type="NCBI Taxonomy" id="418699"/>
    <lineage>
        <taxon>Bacteria</taxon>
        <taxon>Pseudomonadati</taxon>
        <taxon>Pseudomonadota</taxon>
        <taxon>Betaproteobacteria</taxon>
        <taxon>Rhodocyclales</taxon>
        <taxon>Zoogloeaceae</taxon>
        <taxon>Azoarcus</taxon>
    </lineage>
</organism>
<keyword evidence="4" id="KW-1185">Reference proteome</keyword>
<gene>
    <name evidence="3" type="ordered locus">azo1233</name>
</gene>
<proteinExistence type="predicted"/>
<dbReference type="KEGG" id="azo:azo1233"/>
<evidence type="ECO:0000256" key="1">
    <source>
        <dbReference type="SAM" id="MobiDB-lite"/>
    </source>
</evidence>
<dbReference type="eggNOG" id="ENOG5033DIU">
    <property type="taxonomic scope" value="Bacteria"/>
</dbReference>
<keyword evidence="2" id="KW-0812">Transmembrane</keyword>
<reference evidence="3 4" key="1">
    <citation type="journal article" date="2006" name="Nat. Biotechnol.">
        <title>Complete genome of the mutualistic, N2-fixing grass endophyte Azoarcus sp. strain BH72.</title>
        <authorList>
            <person name="Krause A."/>
            <person name="Ramakumar A."/>
            <person name="Bartels D."/>
            <person name="Battistoni F."/>
            <person name="Bekel T."/>
            <person name="Boch J."/>
            <person name="Boehm M."/>
            <person name="Friedrich F."/>
            <person name="Hurek T."/>
            <person name="Krause L."/>
            <person name="Linke B."/>
            <person name="McHardy A.C."/>
            <person name="Sarkar A."/>
            <person name="Schneiker S."/>
            <person name="Syed A.A."/>
            <person name="Thauer R."/>
            <person name="Vorhoelter F.-J."/>
            <person name="Weidner S."/>
            <person name="Puehler A."/>
            <person name="Reinhold-Hurek B."/>
            <person name="Kaiser O."/>
            <person name="Goesmann A."/>
        </authorList>
    </citation>
    <scope>NUCLEOTIDE SEQUENCE [LARGE SCALE GENOMIC DNA]</scope>
    <source>
        <strain evidence="3 4">BH72</strain>
    </source>
</reference>
<dbReference type="Proteomes" id="UP000002588">
    <property type="component" value="Chromosome"/>
</dbReference>
<evidence type="ECO:0000313" key="3">
    <source>
        <dbReference type="EMBL" id="CAL93850.1"/>
    </source>
</evidence>
<dbReference type="InterPro" id="IPR054636">
    <property type="entry name" value="CydP"/>
</dbReference>
<dbReference type="NCBIfam" id="NF045611">
    <property type="entry name" value="small_CydP"/>
    <property type="match status" value="1"/>
</dbReference>
<evidence type="ECO:0000256" key="2">
    <source>
        <dbReference type="SAM" id="Phobius"/>
    </source>
</evidence>
<evidence type="ECO:0000313" key="4">
    <source>
        <dbReference type="Proteomes" id="UP000002588"/>
    </source>
</evidence>
<feature type="region of interest" description="Disordered" evidence="1">
    <location>
        <begin position="51"/>
        <end position="75"/>
    </location>
</feature>
<protein>
    <submittedName>
        <fullName evidence="3">Hypothetical membrane protein</fullName>
    </submittedName>
</protein>
<dbReference type="RefSeq" id="WP_011764966.1">
    <property type="nucleotide sequence ID" value="NC_008702.1"/>
</dbReference>
<dbReference type="STRING" id="62928.azo1233"/>
<keyword evidence="2" id="KW-1133">Transmembrane helix</keyword>
<accession>A1K4U5</accession>
<feature type="transmembrane region" description="Helical" evidence="2">
    <location>
        <begin position="12"/>
        <end position="30"/>
    </location>
</feature>
<dbReference type="EMBL" id="AM406670">
    <property type="protein sequence ID" value="CAL93850.1"/>
    <property type="molecule type" value="Genomic_DNA"/>
</dbReference>